<dbReference type="OrthoDB" id="9803286at2"/>
<evidence type="ECO:0000259" key="6">
    <source>
        <dbReference type="Pfam" id="PF00329"/>
    </source>
</evidence>
<dbReference type="AlphaFoldDB" id="A0A2Z4GGI4"/>
<keyword evidence="3" id="KW-0472">Membrane</keyword>
<keyword evidence="3 4" id="KW-0520">NAD</keyword>
<dbReference type="Pfam" id="PF00329">
    <property type="entry name" value="Complex1_30kDa"/>
    <property type="match status" value="1"/>
</dbReference>
<dbReference type="EMBL" id="CP029480">
    <property type="protein sequence ID" value="AWW00513.1"/>
    <property type="molecule type" value="Genomic_DNA"/>
</dbReference>
<evidence type="ECO:0000256" key="4">
    <source>
        <dbReference type="RuleBase" id="RU003456"/>
    </source>
</evidence>
<comment type="function">
    <text evidence="3">NDH-1 shuttles electrons from NADH, via FMN and iron-sulfur (Fe-S) centers, to quinones in the respiratory chain. The immediate electron acceptor for the enzyme in this species is believed to be a menaquinone. Couples the redox reaction to proton translocation (for every two electrons transferred, four hydrogen ions are translocated across the cytoplasmic membrane), and thus conserves the redox energy in a proton gradient.</text>
</comment>
<evidence type="ECO:0000256" key="2">
    <source>
        <dbReference type="ARBA" id="ARBA00022448"/>
    </source>
</evidence>
<keyword evidence="2 3" id="KW-0813">Transport</keyword>
<gene>
    <name evidence="3" type="primary">nuoC</name>
    <name evidence="7" type="ORF">DJ013_20940</name>
</gene>
<dbReference type="Gene3D" id="3.30.460.80">
    <property type="entry name" value="NADH:ubiquinone oxidoreductase, 30kDa subunit"/>
    <property type="match status" value="1"/>
</dbReference>
<dbReference type="EC" id="7.1.1.-" evidence="3"/>
<dbReference type="PROSITE" id="PS00542">
    <property type="entry name" value="COMPLEX1_30K"/>
    <property type="match status" value="1"/>
</dbReference>
<comment type="subcellular location">
    <subcellularLocation>
        <location evidence="3">Cell membrane</location>
        <topology evidence="3">Peripheral membrane protein</topology>
        <orientation evidence="3">Cytoplasmic side</orientation>
    </subcellularLocation>
</comment>
<evidence type="ECO:0000313" key="7">
    <source>
        <dbReference type="EMBL" id="AWW00513.1"/>
    </source>
</evidence>
<dbReference type="InterPro" id="IPR001268">
    <property type="entry name" value="NADH_UbQ_OxRdtase_30kDa_su"/>
</dbReference>
<protein>
    <recommendedName>
        <fullName evidence="3">NADH-quinone oxidoreductase subunit C</fullName>
        <ecNumber evidence="3">7.1.1.-</ecNumber>
    </recommendedName>
    <alternativeName>
        <fullName evidence="3">NADH dehydrogenase I subunit C</fullName>
    </alternativeName>
    <alternativeName>
        <fullName evidence="3">NDH-1 subunit C</fullName>
    </alternativeName>
</protein>
<dbReference type="RefSeq" id="WP_111373879.1">
    <property type="nucleotide sequence ID" value="NZ_CP029480.1"/>
</dbReference>
<dbReference type="GO" id="GO:0008137">
    <property type="term" value="F:NADH dehydrogenase (ubiquinone) activity"/>
    <property type="evidence" value="ECO:0007669"/>
    <property type="project" value="InterPro"/>
</dbReference>
<evidence type="ECO:0000256" key="1">
    <source>
        <dbReference type="ARBA" id="ARBA00007569"/>
    </source>
</evidence>
<comment type="similarity">
    <text evidence="1 3 4">Belongs to the complex I 30 kDa subunit family.</text>
</comment>
<feature type="domain" description="NADH:ubiquinone oxidoreductase 30kDa subunit" evidence="6">
    <location>
        <begin position="34"/>
        <end position="159"/>
    </location>
</feature>
<keyword evidence="3 4" id="KW-1278">Translocase</keyword>
<dbReference type="GO" id="GO:0005886">
    <property type="term" value="C:plasma membrane"/>
    <property type="evidence" value="ECO:0007669"/>
    <property type="project" value="UniProtKB-SubCell"/>
</dbReference>
<keyword evidence="3" id="KW-1003">Cell membrane</keyword>
<comment type="subunit">
    <text evidence="3">NDH-1 is composed of 14 different subunits. Subunits NuoB, C, D, E, F, and G constitute the peripheral sector of the complex.</text>
</comment>
<dbReference type="InterPro" id="IPR010218">
    <property type="entry name" value="NADH_DH_suC"/>
</dbReference>
<keyword evidence="3 5" id="KW-0874">Quinone</keyword>
<dbReference type="PANTHER" id="PTHR10884:SF14">
    <property type="entry name" value="NADH DEHYDROGENASE [UBIQUINONE] IRON-SULFUR PROTEIN 3, MITOCHONDRIAL"/>
    <property type="match status" value="1"/>
</dbReference>
<accession>A0A2Z4GGI4</accession>
<evidence type="ECO:0000256" key="5">
    <source>
        <dbReference type="RuleBase" id="RU003582"/>
    </source>
</evidence>
<name>A0A2Z4GGI4_9BACT</name>
<keyword evidence="8" id="KW-1185">Reference proteome</keyword>
<dbReference type="Proteomes" id="UP000249873">
    <property type="component" value="Chromosome"/>
</dbReference>
<dbReference type="KEGG" id="als:DJ013_20940"/>
<evidence type="ECO:0000313" key="8">
    <source>
        <dbReference type="Proteomes" id="UP000249873"/>
    </source>
</evidence>
<dbReference type="GO" id="GO:0048038">
    <property type="term" value="F:quinone binding"/>
    <property type="evidence" value="ECO:0007669"/>
    <property type="project" value="UniProtKB-KW"/>
</dbReference>
<dbReference type="GO" id="GO:0050136">
    <property type="term" value="F:NADH dehydrogenase (quinone) (non-electrogenic) activity"/>
    <property type="evidence" value="ECO:0007669"/>
    <property type="project" value="UniProtKB-UniRule"/>
</dbReference>
<dbReference type="HAMAP" id="MF_01357">
    <property type="entry name" value="NDH1_NuoC"/>
    <property type="match status" value="1"/>
</dbReference>
<dbReference type="PANTHER" id="PTHR10884">
    <property type="entry name" value="NADH DEHYDROGENASE UBIQUINONE IRON-SULFUR PROTEIN 3"/>
    <property type="match status" value="1"/>
</dbReference>
<dbReference type="SUPFAM" id="SSF143243">
    <property type="entry name" value="Nqo5-like"/>
    <property type="match status" value="1"/>
</dbReference>
<reference evidence="7 8" key="1">
    <citation type="submission" date="2018-05" db="EMBL/GenBank/DDBJ databases">
        <title>Complete genome sequence of Arcticibacterium luteifluviistationis SM1504T, a cytophagaceae bacterium isolated from Arctic surface seawater.</title>
        <authorList>
            <person name="Li Y."/>
            <person name="Qin Q.-L."/>
        </authorList>
    </citation>
    <scope>NUCLEOTIDE SEQUENCE [LARGE SCALE GENOMIC DNA]</scope>
    <source>
        <strain evidence="7 8">SM1504</strain>
    </source>
</reference>
<dbReference type="InterPro" id="IPR037232">
    <property type="entry name" value="NADH_quin_OxRdtase_su_C/D-like"/>
</dbReference>
<dbReference type="NCBIfam" id="TIGR01961">
    <property type="entry name" value="NuoC_fam"/>
    <property type="match status" value="1"/>
</dbReference>
<organism evidence="7 8">
    <name type="scientific">Arcticibacterium luteifluviistationis</name>
    <dbReference type="NCBI Taxonomy" id="1784714"/>
    <lineage>
        <taxon>Bacteria</taxon>
        <taxon>Pseudomonadati</taxon>
        <taxon>Bacteroidota</taxon>
        <taxon>Cytophagia</taxon>
        <taxon>Cytophagales</taxon>
        <taxon>Leadbetterellaceae</taxon>
        <taxon>Arcticibacterium</taxon>
    </lineage>
</organism>
<proteinExistence type="inferred from homology"/>
<evidence type="ECO:0000256" key="3">
    <source>
        <dbReference type="HAMAP-Rule" id="MF_01357"/>
    </source>
</evidence>
<comment type="catalytic activity">
    <reaction evidence="3 5">
        <text>a quinone + NADH + 5 H(+)(in) = a quinol + NAD(+) + 4 H(+)(out)</text>
        <dbReference type="Rhea" id="RHEA:57888"/>
        <dbReference type="ChEBI" id="CHEBI:15378"/>
        <dbReference type="ChEBI" id="CHEBI:24646"/>
        <dbReference type="ChEBI" id="CHEBI:57540"/>
        <dbReference type="ChEBI" id="CHEBI:57945"/>
        <dbReference type="ChEBI" id="CHEBI:132124"/>
    </reaction>
</comment>
<dbReference type="InterPro" id="IPR020396">
    <property type="entry name" value="NADH_UbQ_OxRdtase_CS"/>
</dbReference>
<sequence>MDFSAFENISSAIEAKFGSESILDKKAEAIQPYIVIDKKNLVAICEFLHADEGFYFDLLNCITAIDNGPENNTMELWYHLTSIPFEKSFIIRVIIDRTPKEDEELPTVPSLNSIWKTADWHEREAFDLFGINFSDHPDLRRILLPADWVGYPLRKDYQEMEEYHGIKVKY</sequence>